<dbReference type="Gene3D" id="2.60.40.790">
    <property type="match status" value="1"/>
</dbReference>
<gene>
    <name evidence="4" type="ORF">FisN_13Lh191</name>
</gene>
<dbReference type="SUPFAM" id="SSF49764">
    <property type="entry name" value="HSP20-like chaperones"/>
    <property type="match status" value="1"/>
</dbReference>
<protein>
    <recommendedName>
        <fullName evidence="3">CS domain-containing protein</fullName>
    </recommendedName>
</protein>
<dbReference type="CDD" id="cd06467">
    <property type="entry name" value="p23_NUDC_like"/>
    <property type="match status" value="1"/>
</dbReference>
<accession>A0A1Z5KLP6</accession>
<dbReference type="EMBL" id="BDSP01000253">
    <property type="protein sequence ID" value="GAX27250.1"/>
    <property type="molecule type" value="Genomic_DNA"/>
</dbReference>
<proteinExistence type="predicted"/>
<dbReference type="PANTHER" id="PTHR12356:SF3">
    <property type="entry name" value="NUCLEAR MIGRATION PROTEIN NUDC"/>
    <property type="match status" value="1"/>
</dbReference>
<evidence type="ECO:0000256" key="1">
    <source>
        <dbReference type="ARBA" id="ARBA00004496"/>
    </source>
</evidence>
<keyword evidence="5" id="KW-1185">Reference proteome</keyword>
<dbReference type="GO" id="GO:0005737">
    <property type="term" value="C:cytoplasm"/>
    <property type="evidence" value="ECO:0007669"/>
    <property type="project" value="UniProtKB-SubCell"/>
</dbReference>
<dbReference type="AlphaFoldDB" id="A0A1Z5KLP6"/>
<dbReference type="GO" id="GO:0006457">
    <property type="term" value="P:protein folding"/>
    <property type="evidence" value="ECO:0007669"/>
    <property type="project" value="TreeGrafter"/>
</dbReference>
<comment type="caution">
    <text evidence="4">The sequence shown here is derived from an EMBL/GenBank/DDBJ whole genome shotgun (WGS) entry which is preliminary data.</text>
</comment>
<evidence type="ECO:0000313" key="5">
    <source>
        <dbReference type="Proteomes" id="UP000198406"/>
    </source>
</evidence>
<dbReference type="PANTHER" id="PTHR12356">
    <property type="entry name" value="NUCLEAR MOVEMENT PROTEIN NUDC"/>
    <property type="match status" value="1"/>
</dbReference>
<name>A0A1Z5KLP6_FISSO</name>
<evidence type="ECO:0000259" key="3">
    <source>
        <dbReference type="PROSITE" id="PS51203"/>
    </source>
</evidence>
<evidence type="ECO:0000313" key="4">
    <source>
        <dbReference type="EMBL" id="GAX27250.1"/>
    </source>
</evidence>
<comment type="subcellular location">
    <subcellularLocation>
        <location evidence="1">Cytoplasm</location>
    </subcellularLocation>
</comment>
<feature type="domain" description="CS" evidence="3">
    <location>
        <begin position="241"/>
        <end position="332"/>
    </location>
</feature>
<dbReference type="OrthoDB" id="496827at2759"/>
<dbReference type="InterPro" id="IPR008978">
    <property type="entry name" value="HSP20-like_chaperone"/>
</dbReference>
<dbReference type="GO" id="GO:0051082">
    <property type="term" value="F:unfolded protein binding"/>
    <property type="evidence" value="ECO:0007669"/>
    <property type="project" value="TreeGrafter"/>
</dbReference>
<dbReference type="Proteomes" id="UP000198406">
    <property type="component" value="Unassembled WGS sequence"/>
</dbReference>
<evidence type="ECO:0000256" key="2">
    <source>
        <dbReference type="ARBA" id="ARBA00022490"/>
    </source>
</evidence>
<reference evidence="4 5" key="1">
    <citation type="journal article" date="2015" name="Plant Cell">
        <title>Oil accumulation by the oleaginous diatom Fistulifera solaris as revealed by the genome and transcriptome.</title>
        <authorList>
            <person name="Tanaka T."/>
            <person name="Maeda Y."/>
            <person name="Veluchamy A."/>
            <person name="Tanaka M."/>
            <person name="Abida H."/>
            <person name="Marechal E."/>
            <person name="Bowler C."/>
            <person name="Muto M."/>
            <person name="Sunaga Y."/>
            <person name="Tanaka M."/>
            <person name="Yoshino T."/>
            <person name="Taniguchi T."/>
            <person name="Fukuda Y."/>
            <person name="Nemoto M."/>
            <person name="Matsumoto M."/>
            <person name="Wong P.S."/>
            <person name="Aburatani S."/>
            <person name="Fujibuchi W."/>
        </authorList>
    </citation>
    <scope>NUCLEOTIDE SEQUENCE [LARGE SCALE GENOMIC DNA]</scope>
    <source>
        <strain evidence="4 5">JPCC DA0580</strain>
    </source>
</reference>
<sequence length="334" mass="36416">MRSETFEYVRIPANDASPIVALRADTKGGLTDDELVKQAKQYFYEHSGAQFRVEQFEKSTPDQRKALAMQIRQQMSNGGQQLSQLDDDTVLQLMLQSQLRPSCDIVALTIPMPGNQYQAVSMYVADTATYQENASSLPINSRAVALITACGHGARDIRGDVFVGRAIDNEAMDEWKRVNFTISDADPSAAWCETARRPGGGGGSGSSAASSLNNLVNQSQTQLLAPNAPPPLLGMNGAPPVVEEWGTWTQTDEDVEIKFMVADHVKAKDCKITFGRNTLKVVVNGDTLLQGTLFDPTEADEGTFTLQHTAAGRELCITLVKAVTDRTWSMVVKK</sequence>
<dbReference type="InterPro" id="IPR007052">
    <property type="entry name" value="CS_dom"/>
</dbReference>
<organism evidence="4 5">
    <name type="scientific">Fistulifera solaris</name>
    <name type="common">Oleaginous diatom</name>
    <dbReference type="NCBI Taxonomy" id="1519565"/>
    <lineage>
        <taxon>Eukaryota</taxon>
        <taxon>Sar</taxon>
        <taxon>Stramenopiles</taxon>
        <taxon>Ochrophyta</taxon>
        <taxon>Bacillariophyta</taxon>
        <taxon>Bacillariophyceae</taxon>
        <taxon>Bacillariophycidae</taxon>
        <taxon>Naviculales</taxon>
        <taxon>Naviculaceae</taxon>
        <taxon>Fistulifera</taxon>
    </lineage>
</organism>
<dbReference type="PROSITE" id="PS51203">
    <property type="entry name" value="CS"/>
    <property type="match status" value="1"/>
</dbReference>
<keyword evidence="2" id="KW-0963">Cytoplasm</keyword>
<dbReference type="InterPro" id="IPR037898">
    <property type="entry name" value="NudC_fam"/>
</dbReference>
<dbReference type="InParanoid" id="A0A1Z5KLP6"/>
<dbReference type="Pfam" id="PF04969">
    <property type="entry name" value="CS"/>
    <property type="match status" value="1"/>
</dbReference>